<name>A0A3N4I088_ASCIM</name>
<dbReference type="InterPro" id="IPR002575">
    <property type="entry name" value="Aminoglycoside_PTrfase"/>
</dbReference>
<feature type="domain" description="Aminoglycoside phosphotransferase" evidence="1">
    <location>
        <begin position="208"/>
        <end position="409"/>
    </location>
</feature>
<dbReference type="Pfam" id="PF01636">
    <property type="entry name" value="APH"/>
    <property type="match status" value="1"/>
</dbReference>
<dbReference type="InterPro" id="IPR011009">
    <property type="entry name" value="Kinase-like_dom_sf"/>
</dbReference>
<dbReference type="CDD" id="cd05120">
    <property type="entry name" value="APH_ChoK_like"/>
    <property type="match status" value="1"/>
</dbReference>
<dbReference type="SUPFAM" id="SSF56112">
    <property type="entry name" value="Protein kinase-like (PK-like)"/>
    <property type="match status" value="1"/>
</dbReference>
<sequence>MLEHAWLMLRRGQINRLCISPVVRFRPSTSTAPSILEKFERQKRTILSVLRGLMPRLLEHYPGILQRFFVIGVPKDFFVELLLPKCISQKFSFLSDSTEIASYFSKETIPTVFGGLAQGTPLVASRLDDPGLIDTNAAEEKTESNNTMKSAIQDQTATTEQGSFYSDFIGPPSLIADPEVIKESLVLKPGVVQYYDLVIKFGSNITMAEAEAMKYVSENTTIPVPAVESAYIDKGIGYILMSYIEGDALSAIWDTLDQSQKESIVMELKGYIQQLRMLKPKQYFIGPYDGSHCRAAMFTASWGYTNEKYGPFNSEEEFNEGIVKALSDRFPPYARPPPGQIVPKDYILVQSVRALHGHESVFTHADLHGGNILVKDGKIVAILDWGEAGYWPEYWEFCRAHFLTSWSDDWMETIDKWCPAYYLEMQVMSEVYRALWHG</sequence>
<gene>
    <name evidence="2" type="ORF">BJ508DRAFT_415873</name>
</gene>
<organism evidence="2 3">
    <name type="scientific">Ascobolus immersus RN42</name>
    <dbReference type="NCBI Taxonomy" id="1160509"/>
    <lineage>
        <taxon>Eukaryota</taxon>
        <taxon>Fungi</taxon>
        <taxon>Dikarya</taxon>
        <taxon>Ascomycota</taxon>
        <taxon>Pezizomycotina</taxon>
        <taxon>Pezizomycetes</taxon>
        <taxon>Pezizales</taxon>
        <taxon>Ascobolaceae</taxon>
        <taxon>Ascobolus</taxon>
    </lineage>
</organism>
<dbReference type="SUPFAM" id="SSF52087">
    <property type="entry name" value="CRAL/TRIO domain"/>
    <property type="match status" value="1"/>
</dbReference>
<dbReference type="PANTHER" id="PTHR21310:SF15">
    <property type="entry name" value="AMINOGLYCOSIDE PHOSPHOTRANSFERASE DOMAIN-CONTAINING PROTEIN"/>
    <property type="match status" value="1"/>
</dbReference>
<evidence type="ECO:0000313" key="2">
    <source>
        <dbReference type="EMBL" id="RPA79512.1"/>
    </source>
</evidence>
<dbReference type="AlphaFoldDB" id="A0A3N4I088"/>
<dbReference type="InterPro" id="IPR051678">
    <property type="entry name" value="AGP_Transferase"/>
</dbReference>
<keyword evidence="2" id="KW-0418">Kinase</keyword>
<dbReference type="Gene3D" id="3.30.200.150">
    <property type="match status" value="1"/>
</dbReference>
<keyword evidence="3" id="KW-1185">Reference proteome</keyword>
<proteinExistence type="predicted"/>
<evidence type="ECO:0000259" key="1">
    <source>
        <dbReference type="Pfam" id="PF01636"/>
    </source>
</evidence>
<dbReference type="PANTHER" id="PTHR21310">
    <property type="entry name" value="AMINOGLYCOSIDE PHOSPHOTRANSFERASE-RELATED-RELATED"/>
    <property type="match status" value="1"/>
</dbReference>
<dbReference type="EMBL" id="ML119698">
    <property type="protein sequence ID" value="RPA79512.1"/>
    <property type="molecule type" value="Genomic_DNA"/>
</dbReference>
<dbReference type="InterPro" id="IPR036865">
    <property type="entry name" value="CRAL-TRIO_dom_sf"/>
</dbReference>
<dbReference type="STRING" id="1160509.A0A3N4I088"/>
<reference evidence="2 3" key="1">
    <citation type="journal article" date="2018" name="Nat. Ecol. Evol.">
        <title>Pezizomycetes genomes reveal the molecular basis of ectomycorrhizal truffle lifestyle.</title>
        <authorList>
            <person name="Murat C."/>
            <person name="Payen T."/>
            <person name="Noel B."/>
            <person name="Kuo A."/>
            <person name="Morin E."/>
            <person name="Chen J."/>
            <person name="Kohler A."/>
            <person name="Krizsan K."/>
            <person name="Balestrini R."/>
            <person name="Da Silva C."/>
            <person name="Montanini B."/>
            <person name="Hainaut M."/>
            <person name="Levati E."/>
            <person name="Barry K.W."/>
            <person name="Belfiori B."/>
            <person name="Cichocki N."/>
            <person name="Clum A."/>
            <person name="Dockter R.B."/>
            <person name="Fauchery L."/>
            <person name="Guy J."/>
            <person name="Iotti M."/>
            <person name="Le Tacon F."/>
            <person name="Lindquist E.A."/>
            <person name="Lipzen A."/>
            <person name="Malagnac F."/>
            <person name="Mello A."/>
            <person name="Molinier V."/>
            <person name="Miyauchi S."/>
            <person name="Poulain J."/>
            <person name="Riccioni C."/>
            <person name="Rubini A."/>
            <person name="Sitrit Y."/>
            <person name="Splivallo R."/>
            <person name="Traeger S."/>
            <person name="Wang M."/>
            <person name="Zifcakova L."/>
            <person name="Wipf D."/>
            <person name="Zambonelli A."/>
            <person name="Paolocci F."/>
            <person name="Nowrousian M."/>
            <person name="Ottonello S."/>
            <person name="Baldrian P."/>
            <person name="Spatafora J.W."/>
            <person name="Henrissat B."/>
            <person name="Nagy L.G."/>
            <person name="Aury J.M."/>
            <person name="Wincker P."/>
            <person name="Grigoriev I.V."/>
            <person name="Bonfante P."/>
            <person name="Martin F.M."/>
        </authorList>
    </citation>
    <scope>NUCLEOTIDE SEQUENCE [LARGE SCALE GENOMIC DNA]</scope>
    <source>
        <strain evidence="2 3">RN42</strain>
    </source>
</reference>
<evidence type="ECO:0000313" key="3">
    <source>
        <dbReference type="Proteomes" id="UP000275078"/>
    </source>
</evidence>
<keyword evidence="2" id="KW-0808">Transferase</keyword>
<dbReference type="Proteomes" id="UP000275078">
    <property type="component" value="Unassembled WGS sequence"/>
</dbReference>
<dbReference type="GO" id="GO:0016301">
    <property type="term" value="F:kinase activity"/>
    <property type="evidence" value="ECO:0007669"/>
    <property type="project" value="UniProtKB-KW"/>
</dbReference>
<dbReference type="OrthoDB" id="2906425at2759"/>
<dbReference type="Gene3D" id="3.40.525.10">
    <property type="entry name" value="CRAL-TRIO lipid binding domain"/>
    <property type="match status" value="1"/>
</dbReference>
<protein>
    <submittedName>
        <fullName evidence="2">Kinase-like protein</fullName>
    </submittedName>
</protein>
<accession>A0A3N4I088</accession>
<dbReference type="Gene3D" id="3.90.1200.10">
    <property type="match status" value="1"/>
</dbReference>